<organism evidence="1 2">
    <name type="scientific">Sulfitobacter marinus</name>
    <dbReference type="NCBI Taxonomy" id="394264"/>
    <lineage>
        <taxon>Bacteria</taxon>
        <taxon>Pseudomonadati</taxon>
        <taxon>Pseudomonadota</taxon>
        <taxon>Alphaproteobacteria</taxon>
        <taxon>Rhodobacterales</taxon>
        <taxon>Roseobacteraceae</taxon>
        <taxon>Sulfitobacter</taxon>
    </lineage>
</organism>
<dbReference type="AlphaFoldDB" id="A0A1I6UL12"/>
<sequence length="51" mass="5735">MGKPNFSKGFKRDAVYEIAVRGYPFNSSVMSYHWGGAKVGQLLARLGTWRV</sequence>
<gene>
    <name evidence="1" type="ORF">SAMN04488040_2802</name>
</gene>
<keyword evidence="2" id="KW-1185">Reference proteome</keyword>
<protein>
    <submittedName>
        <fullName evidence="1">Uncharacterized protein</fullName>
    </submittedName>
</protein>
<proteinExistence type="predicted"/>
<reference evidence="2" key="1">
    <citation type="submission" date="2016-10" db="EMBL/GenBank/DDBJ databases">
        <authorList>
            <person name="Varghese N."/>
            <person name="Submissions S."/>
        </authorList>
    </citation>
    <scope>NUCLEOTIDE SEQUENCE [LARGE SCALE GENOMIC DNA]</scope>
    <source>
        <strain evidence="2">DSM 23422</strain>
    </source>
</reference>
<evidence type="ECO:0000313" key="1">
    <source>
        <dbReference type="EMBL" id="SFT01977.1"/>
    </source>
</evidence>
<name>A0A1I6UL12_9RHOB</name>
<dbReference type="Proteomes" id="UP000199239">
    <property type="component" value="Unassembled WGS sequence"/>
</dbReference>
<accession>A0A1I6UL12</accession>
<evidence type="ECO:0000313" key="2">
    <source>
        <dbReference type="Proteomes" id="UP000199239"/>
    </source>
</evidence>
<dbReference type="EMBL" id="FPAJ01000004">
    <property type="protein sequence ID" value="SFT01977.1"/>
    <property type="molecule type" value="Genomic_DNA"/>
</dbReference>